<comment type="caution">
    <text evidence="2">The sequence shown here is derived from an EMBL/GenBank/DDBJ whole genome shotgun (WGS) entry which is preliminary data.</text>
</comment>
<keyword evidence="3" id="KW-1185">Reference proteome</keyword>
<dbReference type="SUPFAM" id="SSF52266">
    <property type="entry name" value="SGNH hydrolase"/>
    <property type="match status" value="1"/>
</dbReference>
<gene>
    <name evidence="2" type="ORF">GPAL_3775</name>
</gene>
<dbReference type="OrthoDB" id="9804395at2"/>
<evidence type="ECO:0000313" key="2">
    <source>
        <dbReference type="EMBL" id="GAC30615.1"/>
    </source>
</evidence>
<feature type="domain" description="SGNH hydrolase-type esterase" evidence="1">
    <location>
        <begin position="52"/>
        <end position="182"/>
    </location>
</feature>
<evidence type="ECO:0000313" key="3">
    <source>
        <dbReference type="Proteomes" id="UP000006251"/>
    </source>
</evidence>
<dbReference type="EMBL" id="BAEQ01000065">
    <property type="protein sequence ID" value="GAC30615.1"/>
    <property type="molecule type" value="Genomic_DNA"/>
</dbReference>
<dbReference type="GO" id="GO:0016788">
    <property type="term" value="F:hydrolase activity, acting on ester bonds"/>
    <property type="evidence" value="ECO:0007669"/>
    <property type="project" value="UniProtKB-ARBA"/>
</dbReference>
<dbReference type="STRING" id="1121922.GCA_000428905_03308"/>
<organism evidence="2 3">
    <name type="scientific">Brumicola pallidula DSM 14239 = ACAM 615</name>
    <dbReference type="NCBI Taxonomy" id="1121922"/>
    <lineage>
        <taxon>Bacteria</taxon>
        <taxon>Pseudomonadati</taxon>
        <taxon>Pseudomonadota</taxon>
        <taxon>Gammaproteobacteria</taxon>
        <taxon>Alteromonadales</taxon>
        <taxon>Alteromonadaceae</taxon>
        <taxon>Brumicola</taxon>
    </lineage>
</organism>
<name>K7A550_9ALTE</name>
<dbReference type="InterPro" id="IPR013830">
    <property type="entry name" value="SGNH_hydro"/>
</dbReference>
<dbReference type="RefSeq" id="WP_006015017.1">
    <property type="nucleotide sequence ID" value="NZ_BAEQ01000065.1"/>
</dbReference>
<dbReference type="Gene3D" id="3.40.50.1110">
    <property type="entry name" value="SGNH hydrolase"/>
    <property type="match status" value="1"/>
</dbReference>
<reference evidence="3" key="1">
    <citation type="journal article" date="2014" name="Environ. Microbiol.">
        <title>Comparative genomics of the marine bacterial genus Glaciecola reveals the high degree of genomic diversity and genomic characteristic for cold adaptation.</title>
        <authorList>
            <person name="Qin Q.L."/>
            <person name="Xie B.B."/>
            <person name="Yu Y."/>
            <person name="Shu Y.L."/>
            <person name="Rong J.C."/>
            <person name="Zhang Y.J."/>
            <person name="Zhao D.L."/>
            <person name="Chen X.L."/>
            <person name="Zhang X.Y."/>
            <person name="Chen B."/>
            <person name="Zhou B.C."/>
            <person name="Zhang Y.Z."/>
        </authorList>
    </citation>
    <scope>NUCLEOTIDE SEQUENCE [LARGE SCALE GENOMIC DNA]</scope>
    <source>
        <strain evidence="3">ACAM 615</strain>
    </source>
</reference>
<dbReference type="Pfam" id="PF13472">
    <property type="entry name" value="Lipase_GDSL_2"/>
    <property type="match status" value="1"/>
</dbReference>
<dbReference type="CDD" id="cd01836">
    <property type="entry name" value="FeeA_FeeB_like"/>
    <property type="match status" value="1"/>
</dbReference>
<accession>K7A550</accession>
<proteinExistence type="predicted"/>
<dbReference type="AlphaFoldDB" id="K7A550"/>
<evidence type="ECO:0000259" key="1">
    <source>
        <dbReference type="Pfam" id="PF13472"/>
    </source>
</evidence>
<dbReference type="InterPro" id="IPR036514">
    <property type="entry name" value="SGNH_hydro_sf"/>
</dbReference>
<protein>
    <recommendedName>
        <fullName evidence="1">SGNH hydrolase-type esterase domain-containing protein</fullName>
    </recommendedName>
</protein>
<dbReference type="Proteomes" id="UP000006251">
    <property type="component" value="Unassembled WGS sequence"/>
</dbReference>
<sequence length="247" mass="27324">MFYKLVALLILPVLLMQGRQVRKRAHKLPEAIGERQGSTNDSTKPPLGILIIGDSSAAGVGASHQDTALLGQLVNNLKKHFHLSWTLIARTGAQTQDLSKMLDSAEFGNTVDIVVTSLGVNDVTSLQGAKHWLNEQNKLHQYCFQTLGAKHVIVSGMPPMHRFPLLPQPLRWIMGNRAKEFDCLQAINIGKCANKTYEPLAFDMNKSAMAIDGFHPGPLIYHQWGLNLSERIVCVAKTLPNKTDTRI</sequence>